<dbReference type="EMBL" id="LSSN01002523">
    <property type="protein sequence ID" value="OMJ15873.1"/>
    <property type="molecule type" value="Genomic_DNA"/>
</dbReference>
<evidence type="ECO:0000313" key="1">
    <source>
        <dbReference type="EMBL" id="OMJ15873.1"/>
    </source>
</evidence>
<comment type="caution">
    <text evidence="1">The sequence shown here is derived from an EMBL/GenBank/DDBJ whole genome shotgun (WGS) entry which is preliminary data.</text>
</comment>
<reference evidence="1 2" key="1">
    <citation type="submission" date="2017-01" db="EMBL/GenBank/DDBJ databases">
        <authorList>
            <person name="Mah S.A."/>
            <person name="Swanson W.J."/>
            <person name="Moy G.W."/>
            <person name="Vacquier V.D."/>
        </authorList>
    </citation>
    <scope>NUCLEOTIDE SEQUENCE [LARGE SCALE GENOMIC DNA]</scope>
    <source>
        <strain evidence="1 2">GSMNP</strain>
    </source>
</reference>
<gene>
    <name evidence="1" type="ORF">AYI70_g6964</name>
</gene>
<proteinExistence type="predicted"/>
<evidence type="ECO:0000313" key="2">
    <source>
        <dbReference type="Proteomes" id="UP000187283"/>
    </source>
</evidence>
<keyword evidence="2" id="KW-1185">Reference proteome</keyword>
<accession>A0A1R1XMK5</accession>
<organism evidence="1 2">
    <name type="scientific">Smittium culicis</name>
    <dbReference type="NCBI Taxonomy" id="133412"/>
    <lineage>
        <taxon>Eukaryota</taxon>
        <taxon>Fungi</taxon>
        <taxon>Fungi incertae sedis</taxon>
        <taxon>Zoopagomycota</taxon>
        <taxon>Kickxellomycotina</taxon>
        <taxon>Harpellomycetes</taxon>
        <taxon>Harpellales</taxon>
        <taxon>Legeriomycetaceae</taxon>
        <taxon>Smittium</taxon>
    </lineage>
</organism>
<dbReference type="Proteomes" id="UP000187283">
    <property type="component" value="Unassembled WGS sequence"/>
</dbReference>
<name>A0A1R1XMK5_9FUNG</name>
<protein>
    <submittedName>
        <fullName evidence="1">Uncharacterized protein</fullName>
    </submittedName>
</protein>
<dbReference type="AlphaFoldDB" id="A0A1R1XMK5"/>
<sequence>MDSTQDISSIISSAVAAALSQQSGISGQVLNLPEYHEIGSCQDLSYKSARQKVYKILDVEFKTGKT</sequence>